<evidence type="ECO:0000256" key="2">
    <source>
        <dbReference type="ARBA" id="ARBA00022741"/>
    </source>
</evidence>
<accession>A0A563DSL2</accession>
<dbReference type="InterPro" id="IPR050166">
    <property type="entry name" value="ABC_transporter_ATP-bind"/>
</dbReference>
<keyword evidence="1" id="KW-0813">Transport</keyword>
<dbReference type="CDD" id="cd03293">
    <property type="entry name" value="ABC_NrtD_SsuB_transporters"/>
    <property type="match status" value="1"/>
</dbReference>
<dbReference type="PANTHER" id="PTHR42788">
    <property type="entry name" value="TAURINE IMPORT ATP-BINDING PROTEIN-RELATED"/>
    <property type="match status" value="1"/>
</dbReference>
<proteinExistence type="predicted"/>
<dbReference type="GO" id="GO:0005524">
    <property type="term" value="F:ATP binding"/>
    <property type="evidence" value="ECO:0007669"/>
    <property type="project" value="UniProtKB-KW"/>
</dbReference>
<keyword evidence="6" id="KW-1185">Reference proteome</keyword>
<feature type="domain" description="ABC transporter" evidence="4">
    <location>
        <begin position="2"/>
        <end position="234"/>
    </location>
</feature>
<evidence type="ECO:0000313" key="6">
    <source>
        <dbReference type="Proteomes" id="UP000320244"/>
    </source>
</evidence>
<evidence type="ECO:0000259" key="4">
    <source>
        <dbReference type="PROSITE" id="PS50893"/>
    </source>
</evidence>
<dbReference type="Pfam" id="PF00005">
    <property type="entry name" value="ABC_tran"/>
    <property type="match status" value="1"/>
</dbReference>
<dbReference type="Proteomes" id="UP000320244">
    <property type="component" value="Unassembled WGS sequence"/>
</dbReference>
<dbReference type="EMBL" id="VCQV01000052">
    <property type="protein sequence ID" value="TWP32973.1"/>
    <property type="molecule type" value="Genomic_DNA"/>
</dbReference>
<evidence type="ECO:0000313" key="5">
    <source>
        <dbReference type="EMBL" id="TWP32973.1"/>
    </source>
</evidence>
<protein>
    <submittedName>
        <fullName evidence="5">ABC transporter ATP-binding protein</fullName>
    </submittedName>
</protein>
<dbReference type="OrthoDB" id="8773773at2"/>
<keyword evidence="2" id="KW-0547">Nucleotide-binding</keyword>
<dbReference type="InterPro" id="IPR027417">
    <property type="entry name" value="P-loop_NTPase"/>
</dbReference>
<dbReference type="SUPFAM" id="SSF52540">
    <property type="entry name" value="P-loop containing nucleoside triphosphate hydrolases"/>
    <property type="match status" value="1"/>
</dbReference>
<dbReference type="GO" id="GO:0016887">
    <property type="term" value="F:ATP hydrolysis activity"/>
    <property type="evidence" value="ECO:0007669"/>
    <property type="project" value="InterPro"/>
</dbReference>
<evidence type="ECO:0000256" key="1">
    <source>
        <dbReference type="ARBA" id="ARBA00022448"/>
    </source>
</evidence>
<name>A0A563DSL2_9MICO</name>
<dbReference type="PROSITE" id="PS00211">
    <property type="entry name" value="ABC_TRANSPORTER_1"/>
    <property type="match status" value="1"/>
</dbReference>
<dbReference type="InterPro" id="IPR003593">
    <property type="entry name" value="AAA+_ATPase"/>
</dbReference>
<reference evidence="5 6" key="2">
    <citation type="submission" date="2019-08" db="EMBL/GenBank/DDBJ databases">
        <title>Jejuicoccus antrihumi gen. nov., sp. nov., a new member of the family Dermacoccaceae isolated from a cave.</title>
        <authorList>
            <person name="Schumann P."/>
            <person name="Kim I.S."/>
        </authorList>
    </citation>
    <scope>NUCLEOTIDE SEQUENCE [LARGE SCALE GENOMIC DNA]</scope>
    <source>
        <strain evidence="5 6">C5-26</strain>
    </source>
</reference>
<reference evidence="5 6" key="1">
    <citation type="submission" date="2019-05" db="EMBL/GenBank/DDBJ databases">
        <authorList>
            <person name="Lee S.D."/>
        </authorList>
    </citation>
    <scope>NUCLEOTIDE SEQUENCE [LARGE SCALE GENOMIC DNA]</scope>
    <source>
        <strain evidence="5 6">C5-26</strain>
    </source>
</reference>
<dbReference type="PANTHER" id="PTHR42788:SF13">
    <property type="entry name" value="ALIPHATIC SULFONATES IMPORT ATP-BINDING PROTEIN SSUB"/>
    <property type="match status" value="1"/>
</dbReference>
<dbReference type="SMART" id="SM00382">
    <property type="entry name" value="AAA"/>
    <property type="match status" value="1"/>
</dbReference>
<dbReference type="Gene3D" id="3.40.50.300">
    <property type="entry name" value="P-loop containing nucleotide triphosphate hydrolases"/>
    <property type="match status" value="1"/>
</dbReference>
<dbReference type="InterPro" id="IPR017871">
    <property type="entry name" value="ABC_transporter-like_CS"/>
</dbReference>
<dbReference type="RefSeq" id="WP_146320827.1">
    <property type="nucleotide sequence ID" value="NZ_VCQV01000052.1"/>
</dbReference>
<sequence>MLEVQSLTKNYGRGPDAIQALNGLTFSVNHGEFVSIVGPSGCGKTTLLKCLSGLISPSSGKVIMNGDVIQGPPAGMALVFQEYTRSLMPWLRVDDNVALPLRGKMPKEQVGPAVEKSLRAVGLGSFMRSYPWELSGGMQQRVALARALAYGPEILLMDEPFASVDAQTRAELEDLTREVHREYGVTIVFVTHDIDEAVYVSDRVVVLTNRPTSVREIVGIDLGSERDQVDTRETGDFAHLRAHVARLLMSLDPAKTHTSPEASRSEV</sequence>
<dbReference type="AlphaFoldDB" id="A0A563DSL2"/>
<keyword evidence="3 5" id="KW-0067">ATP-binding</keyword>
<dbReference type="InterPro" id="IPR003439">
    <property type="entry name" value="ABC_transporter-like_ATP-bd"/>
</dbReference>
<comment type="caution">
    <text evidence="5">The sequence shown here is derived from an EMBL/GenBank/DDBJ whole genome shotgun (WGS) entry which is preliminary data.</text>
</comment>
<evidence type="ECO:0000256" key="3">
    <source>
        <dbReference type="ARBA" id="ARBA00022840"/>
    </source>
</evidence>
<organism evidence="5 6">
    <name type="scientific">Leekyejoonella antrihumi</name>
    <dbReference type="NCBI Taxonomy" id="1660198"/>
    <lineage>
        <taxon>Bacteria</taxon>
        <taxon>Bacillati</taxon>
        <taxon>Actinomycetota</taxon>
        <taxon>Actinomycetes</taxon>
        <taxon>Micrococcales</taxon>
        <taxon>Dermacoccaceae</taxon>
        <taxon>Leekyejoonella</taxon>
    </lineage>
</organism>
<dbReference type="PROSITE" id="PS50893">
    <property type="entry name" value="ABC_TRANSPORTER_2"/>
    <property type="match status" value="1"/>
</dbReference>
<gene>
    <name evidence="5" type="ORF">FGL98_22805</name>
</gene>